<dbReference type="GeneID" id="28824936"/>
<evidence type="ECO:0000256" key="1">
    <source>
        <dbReference type="SAM" id="MobiDB-lite"/>
    </source>
</evidence>
<reference evidence="3 4" key="1">
    <citation type="submission" date="2015-10" db="EMBL/GenBank/DDBJ databases">
        <title>Full genome of DAOMC 229536 Phialocephala scopiformis, a fungal endophyte of spruce producing the potent anti-insectan compound rugulosin.</title>
        <authorList>
            <consortium name="DOE Joint Genome Institute"/>
            <person name="Walker A.K."/>
            <person name="Frasz S.L."/>
            <person name="Seifert K.A."/>
            <person name="Miller J.D."/>
            <person name="Mondo S.J."/>
            <person name="Labutti K."/>
            <person name="Lipzen A."/>
            <person name="Dockter R."/>
            <person name="Kennedy M."/>
            <person name="Grigoriev I.V."/>
            <person name="Spatafora J.W."/>
        </authorList>
    </citation>
    <scope>NUCLEOTIDE SEQUENCE [LARGE SCALE GENOMIC DNA]</scope>
    <source>
        <strain evidence="3 4">CBS 120377</strain>
    </source>
</reference>
<dbReference type="SUPFAM" id="SSF56300">
    <property type="entry name" value="Metallo-dependent phosphatases"/>
    <property type="match status" value="1"/>
</dbReference>
<keyword evidence="4" id="KW-1185">Reference proteome</keyword>
<evidence type="ECO:0000313" key="4">
    <source>
        <dbReference type="Proteomes" id="UP000070700"/>
    </source>
</evidence>
<feature type="region of interest" description="Disordered" evidence="1">
    <location>
        <begin position="13"/>
        <end position="38"/>
    </location>
</feature>
<feature type="compositionally biased region" description="Pro residues" evidence="1">
    <location>
        <begin position="16"/>
        <end position="27"/>
    </location>
</feature>
<dbReference type="InterPro" id="IPR004843">
    <property type="entry name" value="Calcineurin-like_PHP"/>
</dbReference>
<dbReference type="InParanoid" id="A0A194X586"/>
<protein>
    <recommendedName>
        <fullName evidence="2">Calcineurin-like phosphoesterase domain-containing protein</fullName>
    </recommendedName>
</protein>
<organism evidence="3 4">
    <name type="scientific">Mollisia scopiformis</name>
    <name type="common">Conifer needle endophyte fungus</name>
    <name type="synonym">Phialocephala scopiformis</name>
    <dbReference type="NCBI Taxonomy" id="149040"/>
    <lineage>
        <taxon>Eukaryota</taxon>
        <taxon>Fungi</taxon>
        <taxon>Dikarya</taxon>
        <taxon>Ascomycota</taxon>
        <taxon>Pezizomycotina</taxon>
        <taxon>Leotiomycetes</taxon>
        <taxon>Helotiales</taxon>
        <taxon>Mollisiaceae</taxon>
        <taxon>Mollisia</taxon>
    </lineage>
</organism>
<feature type="domain" description="Calcineurin-like phosphoesterase" evidence="2">
    <location>
        <begin position="54"/>
        <end position="303"/>
    </location>
</feature>
<name>A0A194X586_MOLSC</name>
<accession>A0A194X586</accession>
<dbReference type="EMBL" id="KQ947418">
    <property type="protein sequence ID" value="KUJ15343.1"/>
    <property type="molecule type" value="Genomic_DNA"/>
</dbReference>
<dbReference type="OrthoDB" id="3561946at2759"/>
<evidence type="ECO:0000313" key="3">
    <source>
        <dbReference type="EMBL" id="KUJ15343.1"/>
    </source>
</evidence>
<dbReference type="GO" id="GO:0016787">
    <property type="term" value="F:hydrolase activity"/>
    <property type="evidence" value="ECO:0007669"/>
    <property type="project" value="InterPro"/>
</dbReference>
<dbReference type="PANTHER" id="PTHR37844:SF2">
    <property type="entry name" value="SER_THR PROTEIN PHOSPHATASE SUPERFAMILY (AFU_ORTHOLOGUE AFUA_1G14840)"/>
    <property type="match status" value="1"/>
</dbReference>
<dbReference type="KEGG" id="psco:LY89DRAFT_686104"/>
<dbReference type="Pfam" id="PF00149">
    <property type="entry name" value="Metallophos"/>
    <property type="match status" value="1"/>
</dbReference>
<dbReference type="Proteomes" id="UP000070700">
    <property type="component" value="Unassembled WGS sequence"/>
</dbReference>
<gene>
    <name evidence="3" type="ORF">LY89DRAFT_686104</name>
</gene>
<proteinExistence type="predicted"/>
<dbReference type="AlphaFoldDB" id="A0A194X586"/>
<dbReference type="PANTHER" id="PTHR37844">
    <property type="entry name" value="SER/THR PROTEIN PHOSPHATASE SUPERFAMILY (AFU_ORTHOLOGUE AFUA_1G14840)"/>
    <property type="match status" value="1"/>
</dbReference>
<evidence type="ECO:0000259" key="2">
    <source>
        <dbReference type="Pfam" id="PF00149"/>
    </source>
</evidence>
<sequence length="343" mass="37935">MWPFDHFTSWFGAAPASPPPPPPPPPRATATSNLPPAIQNGAGANNLVRFQIESDWHLEQAQFFDLEYRVFRANFPAPQPGDILLLAGDCGRVNLGTARAANGSLSEFDYFAAYQRVLQEDFAPTYRHVFLIGGNNEPKTLPLGPILEESIVKLKSMENAIPNLTVLENQSADLSGLGHDITILGCTLWSRIREDAAPASGDAGTWTGETNAAHNERFERSYQWLKDEVARVRRERPTHRIIIMTHHAPTIRESGQPGRDGTRAEGLVPAQPEQWSGYQTDILGGEGLVGLRPGDHWVFGHTHFSTQFEQDEVRCISNQRGGPSNDSKLRATRYRKGGVVVEI</sequence>
<dbReference type="InterPro" id="IPR029052">
    <property type="entry name" value="Metallo-depent_PP-like"/>
</dbReference>
<dbReference type="RefSeq" id="XP_018069698.1">
    <property type="nucleotide sequence ID" value="XM_018215210.1"/>
</dbReference>